<evidence type="ECO:0000313" key="2">
    <source>
        <dbReference type="Proteomes" id="UP000814140"/>
    </source>
</evidence>
<evidence type="ECO:0000313" key="1">
    <source>
        <dbReference type="EMBL" id="KAI0068717.1"/>
    </source>
</evidence>
<sequence>MPPQPRTKRVTASQAKARSATSKASPSQPKQRPTAQDIKPSEPAHSIFHILLVFPIILVVAGLSITTHVYQRDIEPLYGSIPATLHTGKFIWAASIAGILGPVPPAWPSLGVAGALICAIPNSSYWVAAYTGQFGPLLGPLLTHLVVLFPPAYLAITLVKSMVIIFEGEKSENSVVRLTILPACASVIMGFQPIWDVIPFFAKQTYSDSQILFAIGAAGIAVSVVSLPFTGPDAEVDGTAASSAVRMSKRLIIPSILIPLLPVLAPYLEAPVLPHPLTEPYSSPDYPLRILSSVSSVTGMIVVGETCKPGEWVPGMPEPFPFSLRYLRAGHSLLGGVWIGDRMTTRSQAPIATLDVAGTQLGDSIYSAFNLQEAIRLVDTEGRNIVEGKEEALIIGLGAGIAATALTRHGISTTIVEIDPAVYNASRQFFGLPDVGADKVFLDDASKVVYDKKKEVEKGTGTTYDFVIHDCFSGGSVPDHLYTVQFWDNLKAIMNPEGIVAVNYAGMLGSNPARAVLLTLQKSFGQCRAFHDGSAALSEEELLKDFTNLVIFCSPSMTPITFREPVEADYLDSHLRAHVLDTLSESEVDLKTVRGDLGGKSSDQWVLTIQNNRLREWQKDGALNHWYTMRSVLPEPIWLTY</sequence>
<organism evidence="1 2">
    <name type="scientific">Artomyces pyxidatus</name>
    <dbReference type="NCBI Taxonomy" id="48021"/>
    <lineage>
        <taxon>Eukaryota</taxon>
        <taxon>Fungi</taxon>
        <taxon>Dikarya</taxon>
        <taxon>Basidiomycota</taxon>
        <taxon>Agaricomycotina</taxon>
        <taxon>Agaricomycetes</taxon>
        <taxon>Russulales</taxon>
        <taxon>Auriscalpiaceae</taxon>
        <taxon>Artomyces</taxon>
    </lineage>
</organism>
<protein>
    <submittedName>
        <fullName evidence="1">Uncharacterized protein</fullName>
    </submittedName>
</protein>
<gene>
    <name evidence="1" type="ORF">BV25DRAFT_1873861</name>
</gene>
<comment type="caution">
    <text evidence="1">The sequence shown here is derived from an EMBL/GenBank/DDBJ whole genome shotgun (WGS) entry which is preliminary data.</text>
</comment>
<reference evidence="1" key="1">
    <citation type="submission" date="2021-03" db="EMBL/GenBank/DDBJ databases">
        <authorList>
            <consortium name="DOE Joint Genome Institute"/>
            <person name="Ahrendt S."/>
            <person name="Looney B.P."/>
            <person name="Miyauchi S."/>
            <person name="Morin E."/>
            <person name="Drula E."/>
            <person name="Courty P.E."/>
            <person name="Chicoki N."/>
            <person name="Fauchery L."/>
            <person name="Kohler A."/>
            <person name="Kuo A."/>
            <person name="Labutti K."/>
            <person name="Pangilinan J."/>
            <person name="Lipzen A."/>
            <person name="Riley R."/>
            <person name="Andreopoulos W."/>
            <person name="He G."/>
            <person name="Johnson J."/>
            <person name="Barry K.W."/>
            <person name="Grigoriev I.V."/>
            <person name="Nagy L."/>
            <person name="Hibbett D."/>
            <person name="Henrissat B."/>
            <person name="Matheny P.B."/>
            <person name="Labbe J."/>
            <person name="Martin F."/>
        </authorList>
    </citation>
    <scope>NUCLEOTIDE SEQUENCE</scope>
    <source>
        <strain evidence="1">HHB10654</strain>
    </source>
</reference>
<keyword evidence="2" id="KW-1185">Reference proteome</keyword>
<name>A0ACB8TJW5_9AGAM</name>
<reference evidence="1" key="2">
    <citation type="journal article" date="2022" name="New Phytol.">
        <title>Evolutionary transition to the ectomycorrhizal habit in the genomes of a hyperdiverse lineage of mushroom-forming fungi.</title>
        <authorList>
            <person name="Looney B."/>
            <person name="Miyauchi S."/>
            <person name="Morin E."/>
            <person name="Drula E."/>
            <person name="Courty P.E."/>
            <person name="Kohler A."/>
            <person name="Kuo A."/>
            <person name="LaButti K."/>
            <person name="Pangilinan J."/>
            <person name="Lipzen A."/>
            <person name="Riley R."/>
            <person name="Andreopoulos W."/>
            <person name="He G."/>
            <person name="Johnson J."/>
            <person name="Nolan M."/>
            <person name="Tritt A."/>
            <person name="Barry K.W."/>
            <person name="Grigoriev I.V."/>
            <person name="Nagy L.G."/>
            <person name="Hibbett D."/>
            <person name="Henrissat B."/>
            <person name="Matheny P.B."/>
            <person name="Labbe J."/>
            <person name="Martin F.M."/>
        </authorList>
    </citation>
    <scope>NUCLEOTIDE SEQUENCE</scope>
    <source>
        <strain evidence="1">HHB10654</strain>
    </source>
</reference>
<proteinExistence type="predicted"/>
<dbReference type="Proteomes" id="UP000814140">
    <property type="component" value="Unassembled WGS sequence"/>
</dbReference>
<accession>A0ACB8TJW5</accession>
<dbReference type="EMBL" id="MU277187">
    <property type="protein sequence ID" value="KAI0068717.1"/>
    <property type="molecule type" value="Genomic_DNA"/>
</dbReference>